<feature type="domain" description="Poly(A) RNA polymerase mitochondrial-like central palm" evidence="1">
    <location>
        <begin position="10"/>
        <end position="67"/>
    </location>
</feature>
<dbReference type="AlphaFoldDB" id="A0A0A9WGK1"/>
<protein>
    <submittedName>
        <fullName evidence="2">PAP-associated domain-containing protein 5</fullName>
    </submittedName>
</protein>
<proteinExistence type="predicted"/>
<reference evidence="2" key="1">
    <citation type="journal article" date="2014" name="PLoS ONE">
        <title>Transcriptome-Based Identification of ABC Transporters in the Western Tarnished Plant Bug Lygus hesperus.</title>
        <authorList>
            <person name="Hull J.J."/>
            <person name="Chaney K."/>
            <person name="Geib S.M."/>
            <person name="Fabrick J.A."/>
            <person name="Brent C.S."/>
            <person name="Walsh D."/>
            <person name="Lavine L.C."/>
        </authorList>
    </citation>
    <scope>NUCLEOTIDE SEQUENCE</scope>
</reference>
<dbReference type="InterPro" id="IPR054708">
    <property type="entry name" value="MTPAP-like_central"/>
</dbReference>
<dbReference type="GO" id="GO:1990817">
    <property type="term" value="F:poly(A) RNA polymerase activity"/>
    <property type="evidence" value="ECO:0007669"/>
    <property type="project" value="InterPro"/>
</dbReference>
<dbReference type="SUPFAM" id="SSF81301">
    <property type="entry name" value="Nucleotidyltransferase"/>
    <property type="match status" value="1"/>
</dbReference>
<dbReference type="GO" id="GO:0043634">
    <property type="term" value="P:polyadenylation-dependent ncRNA catabolic process"/>
    <property type="evidence" value="ECO:0007669"/>
    <property type="project" value="TreeGrafter"/>
</dbReference>
<dbReference type="Gene3D" id="3.30.460.10">
    <property type="entry name" value="Beta Polymerase, domain 2"/>
    <property type="match status" value="1"/>
</dbReference>
<dbReference type="InterPro" id="IPR045862">
    <property type="entry name" value="Trf4-like"/>
</dbReference>
<dbReference type="InterPro" id="IPR043519">
    <property type="entry name" value="NT_sf"/>
</dbReference>
<accession>A0A0A9WGK1</accession>
<evidence type="ECO:0000259" key="1">
    <source>
        <dbReference type="Pfam" id="PF22600"/>
    </source>
</evidence>
<dbReference type="GO" id="GO:0031123">
    <property type="term" value="P:RNA 3'-end processing"/>
    <property type="evidence" value="ECO:0007669"/>
    <property type="project" value="TreeGrafter"/>
</dbReference>
<dbReference type="EMBL" id="GDHC01012518">
    <property type="protein sequence ID" value="JAQ06111.1"/>
    <property type="molecule type" value="Transcribed_RNA"/>
</dbReference>
<gene>
    <name evidence="2" type="primary">PAPD5</name>
    <name evidence="3" type="synonym">PAPD5_1</name>
    <name evidence="2" type="ORF">CM83_11373</name>
    <name evidence="3" type="ORF">g.11712</name>
</gene>
<dbReference type="Gene3D" id="1.10.1410.10">
    <property type="match status" value="1"/>
</dbReference>
<dbReference type="GO" id="GO:0031499">
    <property type="term" value="C:TRAMP complex"/>
    <property type="evidence" value="ECO:0007669"/>
    <property type="project" value="TreeGrafter"/>
</dbReference>
<reference evidence="3" key="3">
    <citation type="journal article" date="2016" name="Gigascience">
        <title>De novo construction of an expanded transcriptome assembly for the western tarnished plant bug, Lygus hesperus.</title>
        <authorList>
            <person name="Tassone E.E."/>
            <person name="Geib S.M."/>
            <person name="Hall B."/>
            <person name="Fabrick J.A."/>
            <person name="Brent C.S."/>
            <person name="Hull J.J."/>
        </authorList>
    </citation>
    <scope>NUCLEOTIDE SEQUENCE</scope>
</reference>
<evidence type="ECO:0000313" key="3">
    <source>
        <dbReference type="EMBL" id="JAQ06111.1"/>
    </source>
</evidence>
<dbReference type="Pfam" id="PF22600">
    <property type="entry name" value="MTPAP-like_central"/>
    <property type="match status" value="1"/>
</dbReference>
<sequence length="127" mass="14399">MTLSNVPVCADEALPLLAKAIHEASLCEDIYPQVILKTKVPLIKFQHKHSHIEVDISVEAVDGKDNSDEVIRLMNLFPEARVLTVIIKYFLQQRDMHEPYRGGLGSYATTLLVISFLQHHPIYTIHP</sequence>
<evidence type="ECO:0000313" key="2">
    <source>
        <dbReference type="EMBL" id="JAG07567.1"/>
    </source>
</evidence>
<organism evidence="2">
    <name type="scientific">Lygus hesperus</name>
    <name type="common">Western plant bug</name>
    <dbReference type="NCBI Taxonomy" id="30085"/>
    <lineage>
        <taxon>Eukaryota</taxon>
        <taxon>Metazoa</taxon>
        <taxon>Ecdysozoa</taxon>
        <taxon>Arthropoda</taxon>
        <taxon>Hexapoda</taxon>
        <taxon>Insecta</taxon>
        <taxon>Pterygota</taxon>
        <taxon>Neoptera</taxon>
        <taxon>Paraneoptera</taxon>
        <taxon>Hemiptera</taxon>
        <taxon>Heteroptera</taxon>
        <taxon>Panheteroptera</taxon>
        <taxon>Cimicomorpha</taxon>
        <taxon>Miridae</taxon>
        <taxon>Mirini</taxon>
        <taxon>Lygus</taxon>
    </lineage>
</organism>
<reference evidence="2" key="2">
    <citation type="submission" date="2014-07" db="EMBL/GenBank/DDBJ databases">
        <authorList>
            <person name="Hull J."/>
        </authorList>
    </citation>
    <scope>NUCLEOTIDE SEQUENCE</scope>
</reference>
<dbReference type="GO" id="GO:0005730">
    <property type="term" value="C:nucleolus"/>
    <property type="evidence" value="ECO:0007669"/>
    <property type="project" value="TreeGrafter"/>
</dbReference>
<dbReference type="PANTHER" id="PTHR23092:SF47">
    <property type="entry name" value="POLYMERASE SIGMA, PUTATIVE-RELATED"/>
    <property type="match status" value="1"/>
</dbReference>
<name>A0A0A9WGK1_LYGHE</name>
<dbReference type="SUPFAM" id="SSF81631">
    <property type="entry name" value="PAP/OAS1 substrate-binding domain"/>
    <property type="match status" value="1"/>
</dbReference>
<dbReference type="EMBL" id="GBHO01036037">
    <property type="protein sequence ID" value="JAG07567.1"/>
    <property type="molecule type" value="Transcribed_RNA"/>
</dbReference>
<dbReference type="GO" id="GO:0003729">
    <property type="term" value="F:mRNA binding"/>
    <property type="evidence" value="ECO:0007669"/>
    <property type="project" value="TreeGrafter"/>
</dbReference>
<dbReference type="PANTHER" id="PTHR23092">
    <property type="entry name" value="POLY(A) RNA POLYMERASE"/>
    <property type="match status" value="1"/>
</dbReference>